<comment type="caution">
    <text evidence="1">The sequence shown here is derived from an EMBL/GenBank/DDBJ whole genome shotgun (WGS) entry which is preliminary data.</text>
</comment>
<organism evidence="1 2">
    <name type="scientific">Corallococcus soli</name>
    <dbReference type="NCBI Taxonomy" id="2710757"/>
    <lineage>
        <taxon>Bacteria</taxon>
        <taxon>Pseudomonadati</taxon>
        <taxon>Myxococcota</taxon>
        <taxon>Myxococcia</taxon>
        <taxon>Myxococcales</taxon>
        <taxon>Cystobacterineae</taxon>
        <taxon>Myxococcaceae</taxon>
        <taxon>Corallococcus</taxon>
    </lineage>
</organism>
<dbReference type="EMBL" id="JAAIYO010000007">
    <property type="protein sequence ID" value="MBE4750962.1"/>
    <property type="molecule type" value="Genomic_DNA"/>
</dbReference>
<dbReference type="Proteomes" id="UP001516472">
    <property type="component" value="Unassembled WGS sequence"/>
</dbReference>
<sequence length="51" mass="5504">MNFGPDDDQGTWSAKHDVLAVTGAKRTRRYLPIGAARTPEGRRALIPAAVV</sequence>
<name>A0ABR9PSQ1_9BACT</name>
<gene>
    <name evidence="1" type="ORF">G4177_22580</name>
</gene>
<keyword evidence="2" id="KW-1185">Reference proteome</keyword>
<proteinExistence type="predicted"/>
<evidence type="ECO:0000313" key="1">
    <source>
        <dbReference type="EMBL" id="MBE4750962.1"/>
    </source>
</evidence>
<reference evidence="1 2" key="1">
    <citation type="submission" date="2020-02" db="EMBL/GenBank/DDBJ databases">
        <authorList>
            <person name="Babadi Z.K."/>
            <person name="Risdian C."/>
            <person name="Ebrahimipour G.H."/>
            <person name="Wink J."/>
        </authorList>
    </citation>
    <scope>NUCLEOTIDE SEQUENCE [LARGE SCALE GENOMIC DNA]</scope>
    <source>
        <strain evidence="1 2">ZKHCc1 1396</strain>
    </source>
</reference>
<dbReference type="RefSeq" id="WP_193428182.1">
    <property type="nucleotide sequence ID" value="NZ_CBCSIP010000007.1"/>
</dbReference>
<accession>A0ABR9PSQ1</accession>
<protein>
    <submittedName>
        <fullName evidence="1">Uncharacterized protein</fullName>
    </submittedName>
</protein>
<evidence type="ECO:0000313" key="2">
    <source>
        <dbReference type="Proteomes" id="UP001516472"/>
    </source>
</evidence>